<keyword evidence="2" id="KW-1185">Reference proteome</keyword>
<gene>
    <name evidence="1" type="ORF">JOF29_000614</name>
</gene>
<sequence>MRQAVLDSGAVSFFVEGSSRAKAVLAVLGIEGLWPPIVPSAVLVECLTGHPQKDVRTNRFLKSCDIGVTLDESAARRAAKLRTDAGKGSAVDAIVVAIAEPSGVVITGDTADITALAAHAADVTVHRV</sequence>
<dbReference type="EMBL" id="JAGINT010000001">
    <property type="protein sequence ID" value="MBP2349531.1"/>
    <property type="molecule type" value="Genomic_DNA"/>
</dbReference>
<dbReference type="Gene3D" id="3.40.50.1010">
    <property type="entry name" value="5'-nuclease"/>
    <property type="match status" value="1"/>
</dbReference>
<dbReference type="InterPro" id="IPR029060">
    <property type="entry name" value="PIN-like_dom_sf"/>
</dbReference>
<protein>
    <recommendedName>
        <fullName evidence="3">PIN domain-containing protein</fullName>
    </recommendedName>
</protein>
<evidence type="ECO:0008006" key="3">
    <source>
        <dbReference type="Google" id="ProtNLM"/>
    </source>
</evidence>
<dbReference type="SUPFAM" id="SSF88723">
    <property type="entry name" value="PIN domain-like"/>
    <property type="match status" value="1"/>
</dbReference>
<proteinExistence type="predicted"/>
<dbReference type="Proteomes" id="UP000755585">
    <property type="component" value="Unassembled WGS sequence"/>
</dbReference>
<dbReference type="RefSeq" id="WP_209692685.1">
    <property type="nucleotide sequence ID" value="NZ_BAAAVU010000039.1"/>
</dbReference>
<accession>A0ABS4UD08</accession>
<comment type="caution">
    <text evidence="1">The sequence shown here is derived from an EMBL/GenBank/DDBJ whole genome shotgun (WGS) entry which is preliminary data.</text>
</comment>
<organism evidence="1 2">
    <name type="scientific">Kribbella aluminosa</name>
    <dbReference type="NCBI Taxonomy" id="416017"/>
    <lineage>
        <taxon>Bacteria</taxon>
        <taxon>Bacillati</taxon>
        <taxon>Actinomycetota</taxon>
        <taxon>Actinomycetes</taxon>
        <taxon>Propionibacteriales</taxon>
        <taxon>Kribbellaceae</taxon>
        <taxon>Kribbella</taxon>
    </lineage>
</organism>
<evidence type="ECO:0000313" key="1">
    <source>
        <dbReference type="EMBL" id="MBP2349531.1"/>
    </source>
</evidence>
<reference evidence="1 2" key="1">
    <citation type="submission" date="2021-03" db="EMBL/GenBank/DDBJ databases">
        <title>Sequencing the genomes of 1000 actinobacteria strains.</title>
        <authorList>
            <person name="Klenk H.-P."/>
        </authorList>
    </citation>
    <scope>NUCLEOTIDE SEQUENCE [LARGE SCALE GENOMIC DNA]</scope>
    <source>
        <strain evidence="1 2">DSM 18824</strain>
    </source>
</reference>
<name>A0ABS4UD08_9ACTN</name>
<evidence type="ECO:0000313" key="2">
    <source>
        <dbReference type="Proteomes" id="UP000755585"/>
    </source>
</evidence>